<dbReference type="Gene3D" id="3.30.40.10">
    <property type="entry name" value="Zinc/RING finger domain, C3HC4 (zinc finger)"/>
    <property type="match status" value="1"/>
</dbReference>
<gene>
    <name evidence="7" type="ORF">K7432_000337</name>
</gene>
<name>A0ABR2WBD2_9FUNG</name>
<dbReference type="InterPro" id="IPR003111">
    <property type="entry name" value="Lon_prtase_N"/>
</dbReference>
<proteinExistence type="predicted"/>
<dbReference type="Gene3D" id="2.30.130.40">
    <property type="entry name" value="LON domain-like"/>
    <property type="match status" value="1"/>
</dbReference>
<keyword evidence="1" id="KW-0479">Metal-binding</keyword>
<evidence type="ECO:0000259" key="6">
    <source>
        <dbReference type="PROSITE" id="PS51787"/>
    </source>
</evidence>
<evidence type="ECO:0000313" key="8">
    <source>
        <dbReference type="Proteomes" id="UP001479436"/>
    </source>
</evidence>
<dbReference type="InterPro" id="IPR001841">
    <property type="entry name" value="Znf_RING"/>
</dbReference>
<evidence type="ECO:0000259" key="5">
    <source>
        <dbReference type="PROSITE" id="PS50089"/>
    </source>
</evidence>
<dbReference type="PANTHER" id="PTHR23327">
    <property type="entry name" value="RING FINGER PROTEIN 127"/>
    <property type="match status" value="1"/>
</dbReference>
<dbReference type="PANTHER" id="PTHR23327:SF42">
    <property type="entry name" value="LON PEPTIDASE N-TERMINAL DOMAIN AND RING FINGER PROTEIN C14F5.10C"/>
    <property type="match status" value="1"/>
</dbReference>
<evidence type="ECO:0000313" key="7">
    <source>
        <dbReference type="EMBL" id="KAK9729372.1"/>
    </source>
</evidence>
<dbReference type="Pfam" id="PF13923">
    <property type="entry name" value="zf-C3HC4_2"/>
    <property type="match status" value="1"/>
</dbReference>
<dbReference type="SMART" id="SM00464">
    <property type="entry name" value="LON"/>
    <property type="match status" value="1"/>
</dbReference>
<dbReference type="SMART" id="SM00184">
    <property type="entry name" value="RING"/>
    <property type="match status" value="1"/>
</dbReference>
<evidence type="ECO:0000256" key="3">
    <source>
        <dbReference type="ARBA" id="ARBA00022833"/>
    </source>
</evidence>
<dbReference type="Proteomes" id="UP001479436">
    <property type="component" value="Unassembled WGS sequence"/>
</dbReference>
<evidence type="ECO:0000256" key="2">
    <source>
        <dbReference type="ARBA" id="ARBA00022771"/>
    </source>
</evidence>
<dbReference type="PROSITE" id="PS51787">
    <property type="entry name" value="LON_N"/>
    <property type="match status" value="1"/>
</dbReference>
<sequence>MSHARFTCPFVQCTQRVHSLSEIHADVTISKTLEACIRVSSLLLKHTLDEQDWSDCSSSDSILSDVVSDKASIEYILSELECQVCCTLLEEPLTTQCGHTFCKDCLFRSADYNNRCPVCRHQLPDCLTLLNGSQNWLLSNLIQGSFPNLVKLKRVTDKSDVIGDTPLFISSLVFPNMPVQLHIFEPEHRLMIRRCLRTKQKRIGMVLPGRHGQPFMPYGTMLGIHSVETLPDGRSLVKAIGLHRFRVLQHSNQDGYYVGKVERVDDTDLEESPSTSLLNQPSLNELMTSAHEFVNFIQGGCAPWLIQKFHITYGCMPSNPSDFSFWASSIIPINEYEKYRLLEAHSIRKRLSMIVHWVKRLKEQRWFDNNGQ</sequence>
<reference evidence="7 8" key="1">
    <citation type="submission" date="2023-04" db="EMBL/GenBank/DDBJ databases">
        <title>Genome of Basidiobolus ranarum AG-B5.</title>
        <authorList>
            <person name="Stajich J.E."/>
            <person name="Carter-House D."/>
            <person name="Gryganskyi A."/>
        </authorList>
    </citation>
    <scope>NUCLEOTIDE SEQUENCE [LARGE SCALE GENOMIC DNA]</scope>
    <source>
        <strain evidence="7 8">AG-B5</strain>
    </source>
</reference>
<dbReference type="EMBL" id="JASJQH010006881">
    <property type="protein sequence ID" value="KAK9729372.1"/>
    <property type="molecule type" value="Genomic_DNA"/>
</dbReference>
<dbReference type="PROSITE" id="PS00518">
    <property type="entry name" value="ZF_RING_1"/>
    <property type="match status" value="1"/>
</dbReference>
<accession>A0ABR2WBD2</accession>
<keyword evidence="3" id="KW-0862">Zinc</keyword>
<protein>
    <submittedName>
        <fullName evidence="7">Uncharacterized protein</fullName>
    </submittedName>
</protein>
<feature type="domain" description="Lon N-terminal" evidence="6">
    <location>
        <begin position="162"/>
        <end position="362"/>
    </location>
</feature>
<dbReference type="Gene3D" id="1.20.58.1480">
    <property type="match status" value="1"/>
</dbReference>
<keyword evidence="2 4" id="KW-0863">Zinc-finger</keyword>
<keyword evidence="8" id="KW-1185">Reference proteome</keyword>
<dbReference type="InterPro" id="IPR046336">
    <property type="entry name" value="Lon_prtase_N_sf"/>
</dbReference>
<dbReference type="SUPFAM" id="SSF88697">
    <property type="entry name" value="PUA domain-like"/>
    <property type="match status" value="1"/>
</dbReference>
<dbReference type="InterPro" id="IPR013083">
    <property type="entry name" value="Znf_RING/FYVE/PHD"/>
</dbReference>
<dbReference type="InterPro" id="IPR015947">
    <property type="entry name" value="PUA-like_sf"/>
</dbReference>
<organism evidence="7 8">
    <name type="scientific">Basidiobolus ranarum</name>
    <dbReference type="NCBI Taxonomy" id="34480"/>
    <lineage>
        <taxon>Eukaryota</taxon>
        <taxon>Fungi</taxon>
        <taxon>Fungi incertae sedis</taxon>
        <taxon>Zoopagomycota</taxon>
        <taxon>Entomophthoromycotina</taxon>
        <taxon>Basidiobolomycetes</taxon>
        <taxon>Basidiobolales</taxon>
        <taxon>Basidiobolaceae</taxon>
        <taxon>Basidiobolus</taxon>
    </lineage>
</organism>
<dbReference type="SUPFAM" id="SSF57850">
    <property type="entry name" value="RING/U-box"/>
    <property type="match status" value="1"/>
</dbReference>
<comment type="caution">
    <text evidence="7">The sequence shown here is derived from an EMBL/GenBank/DDBJ whole genome shotgun (WGS) entry which is preliminary data.</text>
</comment>
<dbReference type="Pfam" id="PF02190">
    <property type="entry name" value="LON_substr_bdg"/>
    <property type="match status" value="1"/>
</dbReference>
<dbReference type="InterPro" id="IPR017907">
    <property type="entry name" value="Znf_RING_CS"/>
</dbReference>
<evidence type="ECO:0000256" key="1">
    <source>
        <dbReference type="ARBA" id="ARBA00022723"/>
    </source>
</evidence>
<evidence type="ECO:0000256" key="4">
    <source>
        <dbReference type="PROSITE-ProRule" id="PRU00175"/>
    </source>
</evidence>
<feature type="domain" description="RING-type" evidence="5">
    <location>
        <begin position="82"/>
        <end position="120"/>
    </location>
</feature>
<dbReference type="CDD" id="cd16514">
    <property type="entry name" value="RING-HC_LONFs_rpt2"/>
    <property type="match status" value="1"/>
</dbReference>
<dbReference type="PROSITE" id="PS50089">
    <property type="entry name" value="ZF_RING_2"/>
    <property type="match status" value="1"/>
</dbReference>